<reference evidence="2 5" key="2">
    <citation type="submission" date="2020-04" db="EMBL/GenBank/DDBJ databases">
        <authorList>
            <person name="De Canck E."/>
        </authorList>
    </citation>
    <scope>NUCLEOTIDE SEQUENCE [LARGE SCALE GENOMIC DNA]</scope>
    <source>
        <strain evidence="2 5">LMG 27174</strain>
    </source>
</reference>
<dbReference type="OrthoDB" id="8964931at2"/>
<reference evidence="3 4" key="1">
    <citation type="submission" date="2018-01" db="EMBL/GenBank/DDBJ databases">
        <title>Whole genome analyses suggest that Burkholderia sensu lato contains two further novel genera in the rhizoxinica-symbiotica group Mycetohabitans gen. nov., and Trinickia gen. nov.: implications for the evolution of diazotrophy and nodulation in the Burkholderiaceae.</title>
        <authorList>
            <person name="Estrada-de los Santos P."/>
            <person name="Palmer M."/>
            <person name="Chavez-Ramirez B."/>
            <person name="Beukes C."/>
            <person name="Steenkamp E.T."/>
            <person name="Hirsch A.M."/>
            <person name="Manyaka P."/>
            <person name="Maluk M."/>
            <person name="Lafos M."/>
            <person name="Crook M."/>
            <person name="Gross E."/>
            <person name="Simon M.F."/>
            <person name="Bueno dos Reis Junior F."/>
            <person name="Poole P.S."/>
            <person name="Venter S.N."/>
            <person name="James E.K."/>
        </authorList>
    </citation>
    <scope>NUCLEOTIDE SEQUENCE [LARGE SCALE GENOMIC DNA]</scope>
    <source>
        <strain evidence="3 4">WSM 3937</strain>
    </source>
</reference>
<feature type="domain" description="HTH marR-type" evidence="1">
    <location>
        <begin position="16"/>
        <end position="151"/>
    </location>
</feature>
<dbReference type="PANTHER" id="PTHR33164">
    <property type="entry name" value="TRANSCRIPTIONAL REGULATOR, MARR FAMILY"/>
    <property type="match status" value="1"/>
</dbReference>
<dbReference type="Proteomes" id="UP000494205">
    <property type="component" value="Unassembled WGS sequence"/>
</dbReference>
<name>A0A2N7WD82_9BURK</name>
<protein>
    <submittedName>
        <fullName evidence="3">MarR family transcriptional regulator</fullName>
    </submittedName>
</protein>
<gene>
    <name evidence="3" type="ORF">C0Z16_25395</name>
    <name evidence="2" type="ORF">LMG27174_04645</name>
</gene>
<sequence>MESNDAEPPITAIGEISALTLNHFFAQRAMRAFAAHFNEALRHTDVTASQFCMLALLHQRQPLVFGEMAAELAMDRSNLSSNLAPLLRRRLVSIIAHDADRRKRQLVVTAEGCKVLASSIVPWSQAYGDMSAFVSQIDLDSMRELFIAIRNLNQHNEPKDAGLD</sequence>
<dbReference type="GO" id="GO:0003700">
    <property type="term" value="F:DNA-binding transcription factor activity"/>
    <property type="evidence" value="ECO:0007669"/>
    <property type="project" value="InterPro"/>
</dbReference>
<dbReference type="Pfam" id="PF12802">
    <property type="entry name" value="MarR_2"/>
    <property type="match status" value="1"/>
</dbReference>
<dbReference type="SUPFAM" id="SSF46785">
    <property type="entry name" value="Winged helix' DNA-binding domain"/>
    <property type="match status" value="1"/>
</dbReference>
<dbReference type="SMART" id="SM00347">
    <property type="entry name" value="HTH_MARR"/>
    <property type="match status" value="1"/>
</dbReference>
<dbReference type="InterPro" id="IPR036390">
    <property type="entry name" value="WH_DNA-bd_sf"/>
</dbReference>
<dbReference type="Gene3D" id="1.10.10.10">
    <property type="entry name" value="Winged helix-like DNA-binding domain superfamily/Winged helix DNA-binding domain"/>
    <property type="match status" value="1"/>
</dbReference>
<accession>A0A2N7WD82</accession>
<dbReference type="PROSITE" id="PS50995">
    <property type="entry name" value="HTH_MARR_2"/>
    <property type="match status" value="1"/>
</dbReference>
<evidence type="ECO:0000313" key="4">
    <source>
        <dbReference type="Proteomes" id="UP000235659"/>
    </source>
</evidence>
<dbReference type="PANTHER" id="PTHR33164:SF105">
    <property type="entry name" value="TRANSCRIPTIONAL REPRESSOR PROTEIN-RELATED"/>
    <property type="match status" value="1"/>
</dbReference>
<dbReference type="InterPro" id="IPR036388">
    <property type="entry name" value="WH-like_DNA-bd_sf"/>
</dbReference>
<dbReference type="EMBL" id="PNXY01000021">
    <property type="protein sequence ID" value="PMS27358.1"/>
    <property type="molecule type" value="Genomic_DNA"/>
</dbReference>
<proteinExistence type="predicted"/>
<dbReference type="RefSeq" id="WP_102634821.1">
    <property type="nucleotide sequence ID" value="NZ_CADIJZ010000018.1"/>
</dbReference>
<evidence type="ECO:0000313" key="2">
    <source>
        <dbReference type="EMBL" id="CAB3717203.1"/>
    </source>
</evidence>
<dbReference type="GO" id="GO:0006950">
    <property type="term" value="P:response to stress"/>
    <property type="evidence" value="ECO:0007669"/>
    <property type="project" value="TreeGrafter"/>
</dbReference>
<dbReference type="Proteomes" id="UP000235659">
    <property type="component" value="Unassembled WGS sequence"/>
</dbReference>
<keyword evidence="4" id="KW-1185">Reference proteome</keyword>
<evidence type="ECO:0000259" key="1">
    <source>
        <dbReference type="PROSITE" id="PS50995"/>
    </source>
</evidence>
<dbReference type="EMBL" id="CADIJZ010000018">
    <property type="protein sequence ID" value="CAB3717203.1"/>
    <property type="molecule type" value="Genomic_DNA"/>
</dbReference>
<evidence type="ECO:0000313" key="3">
    <source>
        <dbReference type="EMBL" id="PMS27358.1"/>
    </source>
</evidence>
<evidence type="ECO:0000313" key="5">
    <source>
        <dbReference type="Proteomes" id="UP000494205"/>
    </source>
</evidence>
<dbReference type="InterPro" id="IPR000835">
    <property type="entry name" value="HTH_MarR-typ"/>
</dbReference>
<organism evidence="2 5">
    <name type="scientific">Paraburkholderia rhynchosiae</name>
    <dbReference type="NCBI Taxonomy" id="487049"/>
    <lineage>
        <taxon>Bacteria</taxon>
        <taxon>Pseudomonadati</taxon>
        <taxon>Pseudomonadota</taxon>
        <taxon>Betaproteobacteria</taxon>
        <taxon>Burkholderiales</taxon>
        <taxon>Burkholderiaceae</taxon>
        <taxon>Paraburkholderia</taxon>
    </lineage>
</organism>
<dbReference type="InterPro" id="IPR039422">
    <property type="entry name" value="MarR/SlyA-like"/>
</dbReference>
<dbReference type="AlphaFoldDB" id="A0A2N7WD82"/>